<feature type="region of interest" description="Disordered" evidence="1">
    <location>
        <begin position="106"/>
        <end position="131"/>
    </location>
</feature>
<accession>A0ABY7C7F4</accession>
<evidence type="ECO:0000313" key="3">
    <source>
        <dbReference type="Proteomes" id="UP001164743"/>
    </source>
</evidence>
<protein>
    <submittedName>
        <fullName evidence="2">Uncharacterized protein</fullName>
    </submittedName>
</protein>
<evidence type="ECO:0000313" key="2">
    <source>
        <dbReference type="EMBL" id="WAQ81076.1"/>
    </source>
</evidence>
<feature type="region of interest" description="Disordered" evidence="1">
    <location>
        <begin position="160"/>
        <end position="259"/>
    </location>
</feature>
<dbReference type="Proteomes" id="UP001164743">
    <property type="component" value="Chromosome 1A"/>
</dbReference>
<keyword evidence="3" id="KW-1185">Reference proteome</keyword>
<reference evidence="2" key="1">
    <citation type="submission" date="2022-10" db="EMBL/GenBank/DDBJ databases">
        <title>Puccinia triticina Genome sequencing and assembly.</title>
        <authorList>
            <person name="Li C."/>
        </authorList>
    </citation>
    <scope>NUCLEOTIDE SEQUENCE</scope>
    <source>
        <strain evidence="2">Pt15</strain>
    </source>
</reference>
<feature type="compositionally biased region" description="Polar residues" evidence="1">
    <location>
        <begin position="167"/>
        <end position="181"/>
    </location>
</feature>
<gene>
    <name evidence="2" type="ORF">PtA15_1A414</name>
</gene>
<feature type="compositionally biased region" description="Basic and acidic residues" evidence="1">
    <location>
        <begin position="235"/>
        <end position="250"/>
    </location>
</feature>
<proteinExistence type="predicted"/>
<dbReference type="RefSeq" id="XP_053016631.1">
    <property type="nucleotide sequence ID" value="XM_053165440.1"/>
</dbReference>
<dbReference type="EMBL" id="CP110421">
    <property type="protein sequence ID" value="WAQ81076.1"/>
    <property type="molecule type" value="Genomic_DNA"/>
</dbReference>
<organism evidence="2 3">
    <name type="scientific">Puccinia triticina</name>
    <dbReference type="NCBI Taxonomy" id="208348"/>
    <lineage>
        <taxon>Eukaryota</taxon>
        <taxon>Fungi</taxon>
        <taxon>Dikarya</taxon>
        <taxon>Basidiomycota</taxon>
        <taxon>Pucciniomycotina</taxon>
        <taxon>Pucciniomycetes</taxon>
        <taxon>Pucciniales</taxon>
        <taxon>Pucciniaceae</taxon>
        <taxon>Puccinia</taxon>
    </lineage>
</organism>
<sequence>MPLVKITNRTSRPINVALSIIIPIHFHNELLPQQTWETQVGSVWLVQPDWCEHCDCCYSTGDHQPRSNCWNIVHSEQGLKEEELEKTLQETSTLLDGIKYLCLPNAADPTGKEHEQEAVDPSGTTETQAVETSKNALLGILTPEMLDRFTKFYSSKSDKVTLDLKPQSPNAEGSPTRQPQKSHLEGSPETTQSDSKSKGRNLRESPLDSLTSVFHDFSRFQRQNMKRRKGKSMQRKSDSDNVPSGDKDKTANILTEDREEEEDWELVESDMISRFNDQPTFNANETVYIGFNVLYQFEWHMNNDVKNNPGTRFKLVDTSM</sequence>
<name>A0ABY7C7F4_9BASI</name>
<feature type="compositionally biased region" description="Polar residues" evidence="1">
    <location>
        <begin position="122"/>
        <end position="131"/>
    </location>
</feature>
<dbReference type="GeneID" id="77806335"/>
<evidence type="ECO:0000256" key="1">
    <source>
        <dbReference type="SAM" id="MobiDB-lite"/>
    </source>
</evidence>
<feature type="compositionally biased region" description="Basic residues" evidence="1">
    <location>
        <begin position="224"/>
        <end position="234"/>
    </location>
</feature>
<feature type="compositionally biased region" description="Basic and acidic residues" evidence="1">
    <location>
        <begin position="195"/>
        <end position="206"/>
    </location>
</feature>